<dbReference type="PANTHER" id="PTHR34475:SF1">
    <property type="entry name" value="CYTOSKELETON PROTEIN RODZ"/>
    <property type="match status" value="1"/>
</dbReference>
<dbReference type="InterPro" id="IPR050400">
    <property type="entry name" value="Bact_Cytoskel_RodZ"/>
</dbReference>
<dbReference type="Gene3D" id="1.10.260.40">
    <property type="entry name" value="lambda repressor-like DNA-binding domains"/>
    <property type="match status" value="1"/>
</dbReference>
<keyword evidence="2" id="KW-0812">Transmembrane</keyword>
<dbReference type="InterPro" id="IPR013783">
    <property type="entry name" value="Ig-like_fold"/>
</dbReference>
<sequence length="259" mass="28096">MVPVFRTTEIKPTRTVGDRLKSARLERQLSLEQAERLTKIKLKYLKALEQDRHDALPTEVYCLGFIRCYAEVLHLKSAKLIGQYKQERRAFQSAKNPDRQLKPATSYGLRKLVITPALMGTIGGVILIVSFASYLALSIRALLSPPKLSIASPAPDSTIQGLAVTVKGKSDNNATVAINGELVKLDGLGQFEQLIKLAPGLNNLEVVAESRLDQITRQSFKLLAVEPTPVPTASPAVAPSQTPVPATTAPNISPTPNPT</sequence>
<feature type="compositionally biased region" description="Low complexity" evidence="1">
    <location>
        <begin position="231"/>
        <end position="250"/>
    </location>
</feature>
<protein>
    <submittedName>
        <fullName evidence="3">XRE family transcriptional regulator</fullName>
    </submittedName>
</protein>
<evidence type="ECO:0000313" key="4">
    <source>
        <dbReference type="Proteomes" id="UP000316253"/>
    </source>
</evidence>
<dbReference type="InterPro" id="IPR010982">
    <property type="entry name" value="Lambda_DNA-bd_dom_sf"/>
</dbReference>
<dbReference type="EMBL" id="VMFD01000034">
    <property type="protein sequence ID" value="TSC65643.1"/>
    <property type="molecule type" value="Genomic_DNA"/>
</dbReference>
<dbReference type="PANTHER" id="PTHR34475">
    <property type="match status" value="1"/>
</dbReference>
<dbReference type="Gene3D" id="2.60.40.10">
    <property type="entry name" value="Immunoglobulins"/>
    <property type="match status" value="1"/>
</dbReference>
<organism evidence="3 4">
    <name type="scientific">Candidatus Berkelbacteria bacterium Gr01-1014_85</name>
    <dbReference type="NCBI Taxonomy" id="2017150"/>
    <lineage>
        <taxon>Bacteria</taxon>
        <taxon>Candidatus Berkelbacteria</taxon>
    </lineage>
</organism>
<comment type="caution">
    <text evidence="3">The sequence shown here is derived from an EMBL/GenBank/DDBJ whole genome shotgun (WGS) entry which is preliminary data.</text>
</comment>
<reference evidence="3 4" key="1">
    <citation type="submission" date="2017-08" db="EMBL/GenBank/DDBJ databases">
        <title>Mechanisms for carbon and nitrogen cycling indicate functional differentiation within the Candidate Phyla Radiation.</title>
        <authorList>
            <person name="Danczak R.E."/>
            <person name="Johnston M.D."/>
            <person name="Kenah C."/>
            <person name="Slattery M."/>
            <person name="Wrighton K.C."/>
            <person name="Wilkins M.J."/>
        </authorList>
    </citation>
    <scope>NUCLEOTIDE SEQUENCE [LARGE SCALE GENOMIC DNA]</scope>
    <source>
        <strain evidence="3">Gr01-1014_85</strain>
    </source>
</reference>
<dbReference type="GO" id="GO:0003677">
    <property type="term" value="F:DNA binding"/>
    <property type="evidence" value="ECO:0007669"/>
    <property type="project" value="InterPro"/>
</dbReference>
<evidence type="ECO:0000256" key="1">
    <source>
        <dbReference type="SAM" id="MobiDB-lite"/>
    </source>
</evidence>
<evidence type="ECO:0000256" key="2">
    <source>
        <dbReference type="SAM" id="Phobius"/>
    </source>
</evidence>
<keyword evidence="2" id="KW-0472">Membrane</keyword>
<gene>
    <name evidence="3" type="ORF">CEO22_417</name>
</gene>
<feature type="region of interest" description="Disordered" evidence="1">
    <location>
        <begin position="230"/>
        <end position="259"/>
    </location>
</feature>
<dbReference type="Pfam" id="PF09136">
    <property type="entry name" value="Glucodextran_B"/>
    <property type="match status" value="1"/>
</dbReference>
<dbReference type="Pfam" id="PF13413">
    <property type="entry name" value="HTH_25"/>
    <property type="match status" value="1"/>
</dbReference>
<feature type="transmembrane region" description="Helical" evidence="2">
    <location>
        <begin position="112"/>
        <end position="137"/>
    </location>
</feature>
<proteinExistence type="predicted"/>
<dbReference type="Proteomes" id="UP000316253">
    <property type="component" value="Unassembled WGS sequence"/>
</dbReference>
<keyword evidence="2" id="KW-1133">Transmembrane helix</keyword>
<evidence type="ECO:0000313" key="3">
    <source>
        <dbReference type="EMBL" id="TSC65643.1"/>
    </source>
</evidence>
<name>A0A554JB86_9BACT</name>
<dbReference type="AlphaFoldDB" id="A0A554JB86"/>
<accession>A0A554JB86</accession>